<feature type="domain" description="MacB-like periplasmic core" evidence="8">
    <location>
        <begin position="101"/>
        <end position="338"/>
    </location>
</feature>
<evidence type="ECO:0000313" key="9">
    <source>
        <dbReference type="EMBL" id="QHT67800.1"/>
    </source>
</evidence>
<evidence type="ECO:0000256" key="3">
    <source>
        <dbReference type="ARBA" id="ARBA00022692"/>
    </source>
</evidence>
<dbReference type="PANTHER" id="PTHR30572">
    <property type="entry name" value="MEMBRANE COMPONENT OF TRANSPORTER-RELATED"/>
    <property type="match status" value="1"/>
</dbReference>
<keyword evidence="5 6" id="KW-0472">Membrane</keyword>
<proteinExistence type="predicted"/>
<dbReference type="KEGG" id="rhoz:GXP67_14720"/>
<keyword evidence="3 6" id="KW-0812">Transmembrane</keyword>
<keyword evidence="4 6" id="KW-1133">Transmembrane helix</keyword>
<reference evidence="9 10" key="1">
    <citation type="submission" date="2020-01" db="EMBL/GenBank/DDBJ databases">
        <authorList>
            <person name="Kim M.K."/>
        </authorList>
    </citation>
    <scope>NUCLEOTIDE SEQUENCE [LARGE SCALE GENOMIC DNA]</scope>
    <source>
        <strain evidence="9 10">172606-1</strain>
    </source>
</reference>
<dbReference type="RefSeq" id="WP_162443822.1">
    <property type="nucleotide sequence ID" value="NZ_CP048222.1"/>
</dbReference>
<dbReference type="Pfam" id="PF02687">
    <property type="entry name" value="FtsX"/>
    <property type="match status" value="2"/>
</dbReference>
<feature type="transmembrane region" description="Helical" evidence="6">
    <location>
        <begin position="480"/>
        <end position="507"/>
    </location>
</feature>
<evidence type="ECO:0000256" key="1">
    <source>
        <dbReference type="ARBA" id="ARBA00004651"/>
    </source>
</evidence>
<protein>
    <submittedName>
        <fullName evidence="9">FtsX-like permease family protein</fullName>
    </submittedName>
</protein>
<evidence type="ECO:0000256" key="2">
    <source>
        <dbReference type="ARBA" id="ARBA00022475"/>
    </source>
</evidence>
<feature type="transmembrane region" description="Helical" evidence="6">
    <location>
        <begin position="102"/>
        <end position="122"/>
    </location>
</feature>
<dbReference type="InterPro" id="IPR047699">
    <property type="entry name" value="Permease_put_prefix"/>
</dbReference>
<feature type="transmembrane region" description="Helical" evidence="6">
    <location>
        <begin position="774"/>
        <end position="796"/>
    </location>
</feature>
<feature type="transmembrane region" description="Helical" evidence="6">
    <location>
        <begin position="817"/>
        <end position="839"/>
    </location>
</feature>
<feature type="domain" description="ABC3 transporter permease C-terminal" evidence="7">
    <location>
        <begin position="775"/>
        <end position="887"/>
    </location>
</feature>
<evidence type="ECO:0000256" key="5">
    <source>
        <dbReference type="ARBA" id="ARBA00023136"/>
    </source>
</evidence>
<keyword evidence="2" id="KW-1003">Cell membrane</keyword>
<dbReference type="InterPro" id="IPR025857">
    <property type="entry name" value="MacB_PCD"/>
</dbReference>
<keyword evidence="10" id="KW-1185">Reference proteome</keyword>
<feature type="transmembrane region" description="Helical" evidence="6">
    <location>
        <begin position="387"/>
        <end position="408"/>
    </location>
</feature>
<evidence type="ECO:0000259" key="8">
    <source>
        <dbReference type="Pfam" id="PF12704"/>
    </source>
</evidence>
<dbReference type="GO" id="GO:0022857">
    <property type="term" value="F:transmembrane transporter activity"/>
    <property type="evidence" value="ECO:0007669"/>
    <property type="project" value="TreeGrafter"/>
</dbReference>
<comment type="subcellular location">
    <subcellularLocation>
        <location evidence="1">Cell membrane</location>
        <topology evidence="1">Multi-pass membrane protein</topology>
    </subcellularLocation>
</comment>
<evidence type="ECO:0000259" key="7">
    <source>
        <dbReference type="Pfam" id="PF02687"/>
    </source>
</evidence>
<dbReference type="InterPro" id="IPR050250">
    <property type="entry name" value="Macrolide_Exporter_MacB"/>
</dbReference>
<organism evidence="9 10">
    <name type="scientific">Rhodocytophaga rosea</name>
    <dbReference type="NCBI Taxonomy" id="2704465"/>
    <lineage>
        <taxon>Bacteria</taxon>
        <taxon>Pseudomonadati</taxon>
        <taxon>Bacteroidota</taxon>
        <taxon>Cytophagia</taxon>
        <taxon>Cytophagales</taxon>
        <taxon>Rhodocytophagaceae</taxon>
        <taxon>Rhodocytophaga</taxon>
    </lineage>
</organism>
<dbReference type="Pfam" id="PF12704">
    <property type="entry name" value="MacB_PCD"/>
    <property type="match status" value="1"/>
</dbReference>
<dbReference type="NCBIfam" id="NF038404">
    <property type="entry name" value="perm_prefix_2"/>
    <property type="match status" value="1"/>
</dbReference>
<feature type="domain" description="ABC3 transporter permease C-terminal" evidence="7">
    <location>
        <begin position="392"/>
        <end position="509"/>
    </location>
</feature>
<gene>
    <name evidence="9" type="ORF">GXP67_14720</name>
</gene>
<feature type="transmembrane region" description="Helical" evidence="6">
    <location>
        <begin position="528"/>
        <end position="547"/>
    </location>
</feature>
<evidence type="ECO:0000256" key="4">
    <source>
        <dbReference type="ARBA" id="ARBA00022989"/>
    </source>
</evidence>
<evidence type="ECO:0000256" key="6">
    <source>
        <dbReference type="SAM" id="Phobius"/>
    </source>
</evidence>
<dbReference type="GO" id="GO:0005886">
    <property type="term" value="C:plasma membrane"/>
    <property type="evidence" value="ECO:0007669"/>
    <property type="project" value="UniProtKB-SubCell"/>
</dbReference>
<dbReference type="PANTHER" id="PTHR30572:SF18">
    <property type="entry name" value="ABC-TYPE MACROLIDE FAMILY EXPORT SYSTEM PERMEASE COMPONENT 2"/>
    <property type="match status" value="1"/>
</dbReference>
<sequence length="894" mass="100294">MSEPNKLPSPPSWASKLLEWVCPDELLEEIGGDLQELFEERIEEVGEKQAGREYVLAVLGYCRPFAFKKQTKPTTKPLYTDMLLNYIKIALRSFQKNRIYSFINLTGLSVACAFCLLVYTFVQHELSFDRFHQKASSLYRLEIKGLGEVAEMGTRSFLSNLTTPDKSRLTRVTPDLAPELQAIFPEVKQISRLMDNYKQIMGVGDKRFHQDNIYLADSNFFDVFSFRLLKGNPKTALSDPQSIVLSEKVALRYFGGKDPIGQRIDVLGDGANHIFTVTGIVENAPSNSSLAYEVLVPLNSKLSPVSLAPKQNLNMLFTMCIVELDAKTDIAAFKHKLKTFGQNYYKDELVKRNVPIERLSLVLTPLTETHLDSIPWGWPRMGKKLNIYVLSLITLFVLVIASLNYIFLSLSHASARLQEMGVRKVNGASRLQLIMQLWTETFMLVLFSMGAGFILSYLLLPVFNTLLDSGLETHLLYSLPAIGAALMLAFVISLLTGIYPALLLSAYNPVRLLKRHSTYRINPTLSRFMVVVQYALCLFLVITTVIMKEQFNYLTHKNLGFDKENLLVINLMENQSMSKGAFLLDKFKAMARTQPDIVAVSGGDNMTRPSMIVFFTINNQPAVINKLSGDYDYVQMMGLHMMEGRTISPQFPTDTSGTGAIIINEQLAKLIGNNCKVGTPCKELDNAVIVGIVKDFHFASLSQPIGPAMLHYNPKYIPNILIKIRPGNIPATIASIEQTWKQVNEGRPLNYTFMDEDIANMYQAQQTWMNIIEAASWFAILVACLGLFGLSGLNAVNRTKEIGIRKILGASVGQIFLLLNTVTIRLAFVSFLIAFPLAYYIGYHWLEDFTYRIDMSWKIFAIAGAAGLLIVLIAVSYYSIKAAIANPVNSLRNE</sequence>
<dbReference type="Proteomes" id="UP000480178">
    <property type="component" value="Chromosome"/>
</dbReference>
<accession>A0A6C0GJJ2</accession>
<feature type="transmembrane region" description="Helical" evidence="6">
    <location>
        <begin position="437"/>
        <end position="460"/>
    </location>
</feature>
<name>A0A6C0GJJ2_9BACT</name>
<feature type="transmembrane region" description="Helical" evidence="6">
    <location>
        <begin position="859"/>
        <end position="880"/>
    </location>
</feature>
<evidence type="ECO:0000313" key="10">
    <source>
        <dbReference type="Proteomes" id="UP000480178"/>
    </source>
</evidence>
<dbReference type="AlphaFoldDB" id="A0A6C0GJJ2"/>
<dbReference type="EMBL" id="CP048222">
    <property type="protein sequence ID" value="QHT67800.1"/>
    <property type="molecule type" value="Genomic_DNA"/>
</dbReference>
<dbReference type="InterPro" id="IPR003838">
    <property type="entry name" value="ABC3_permease_C"/>
</dbReference>